<dbReference type="GeneTree" id="ENSGT00800000124150"/>
<reference evidence="1" key="2">
    <citation type="submission" date="2025-08" db="UniProtKB">
        <authorList>
            <consortium name="Ensembl"/>
        </authorList>
    </citation>
    <scope>IDENTIFICATION</scope>
</reference>
<evidence type="ECO:0000313" key="2">
    <source>
        <dbReference type="Proteomes" id="UP000001074"/>
    </source>
</evidence>
<keyword evidence="2" id="KW-1185">Reference proteome</keyword>
<dbReference type="eggNOG" id="ENOG502QRD2">
    <property type="taxonomic scope" value="Eukaryota"/>
</dbReference>
<proteinExistence type="predicted"/>
<dbReference type="InterPro" id="IPR036322">
    <property type="entry name" value="WD40_repeat_dom_sf"/>
</dbReference>
<reference evidence="1 2" key="1">
    <citation type="journal article" date="2011" name="Nature">
        <title>A high-resolution map of human evolutionary constraint using 29 mammals.</title>
        <authorList>
            <person name="Lindblad-Toh K."/>
            <person name="Garber M."/>
            <person name="Zuk O."/>
            <person name="Lin M.F."/>
            <person name="Parker B.J."/>
            <person name="Washietl S."/>
            <person name="Kheradpour P."/>
            <person name="Ernst J."/>
            <person name="Jordan G."/>
            <person name="Mauceli E."/>
            <person name="Ward L.D."/>
            <person name="Lowe C.B."/>
            <person name="Holloway A.K."/>
            <person name="Clamp M."/>
            <person name="Gnerre S."/>
            <person name="Alfoldi J."/>
            <person name="Beal K."/>
            <person name="Chang J."/>
            <person name="Clawson H."/>
            <person name="Cuff J."/>
            <person name="Di Palma F."/>
            <person name="Fitzgerald S."/>
            <person name="Flicek P."/>
            <person name="Guttman M."/>
            <person name="Hubisz M.J."/>
            <person name="Jaffe D.B."/>
            <person name="Jungreis I."/>
            <person name="Kent W.J."/>
            <person name="Kostka D."/>
            <person name="Lara M."/>
            <person name="Martins A.L."/>
            <person name="Massingham T."/>
            <person name="Moltke I."/>
            <person name="Raney B.J."/>
            <person name="Rasmussen M.D."/>
            <person name="Robinson J."/>
            <person name="Stark A."/>
            <person name="Vilella A.J."/>
            <person name="Wen J."/>
            <person name="Xie X."/>
            <person name="Zody M.C."/>
            <person name="Baldwin J."/>
            <person name="Bloom T."/>
            <person name="Chin C.W."/>
            <person name="Heiman D."/>
            <person name="Nicol R."/>
            <person name="Nusbaum C."/>
            <person name="Young S."/>
            <person name="Wilkinson J."/>
            <person name="Worley K.C."/>
            <person name="Kovar C.L."/>
            <person name="Muzny D.M."/>
            <person name="Gibbs R.A."/>
            <person name="Cree A."/>
            <person name="Dihn H.H."/>
            <person name="Fowler G."/>
            <person name="Jhangiani S."/>
            <person name="Joshi V."/>
            <person name="Lee S."/>
            <person name="Lewis L.R."/>
            <person name="Nazareth L.V."/>
            <person name="Okwuonu G."/>
            <person name="Santibanez J."/>
            <person name="Warren W.C."/>
            <person name="Mardis E.R."/>
            <person name="Weinstock G.M."/>
            <person name="Wilson R.K."/>
            <person name="Delehaunty K."/>
            <person name="Dooling D."/>
            <person name="Fronik C."/>
            <person name="Fulton L."/>
            <person name="Fulton B."/>
            <person name="Graves T."/>
            <person name="Minx P."/>
            <person name="Sodergren E."/>
            <person name="Birney E."/>
            <person name="Margulies E.H."/>
            <person name="Herrero J."/>
            <person name="Green E.D."/>
            <person name="Haussler D."/>
            <person name="Siepel A."/>
            <person name="Goldman N."/>
            <person name="Pollard K.S."/>
            <person name="Pedersen J.S."/>
            <person name="Lander E.S."/>
            <person name="Kellis M."/>
        </authorList>
    </citation>
    <scope>NUCLEOTIDE SEQUENCE [LARGE SCALE GENOMIC DNA]</scope>
</reference>
<dbReference type="GO" id="GO:0060271">
    <property type="term" value="P:cilium assembly"/>
    <property type="evidence" value="ECO:0007669"/>
    <property type="project" value="TreeGrafter"/>
</dbReference>
<sequence>MEIRLEVLTSTTIKQKRPWPRVSWLGQENEAVFLLDDKLIHEINLLSGRTKKKIPRLQPFLKHLVVLTTSSNETDAWLAGVLSTGELFLWNKDQDCLKTIQAAEKPKEVIKAAVASSLRLYLYVSGDGKRVLIVTPSGCIFLWEYLEFRNVLSSKSPSLRGQWSQITPEEAVRLPSAEDKEAVVHAVFIKNELLGDCCLCAFTFYSGECLRLTCLAIRWHEDVFPPVRSLPYRVHWAQQDCLLGSLIPTCEPVKSRGALISAFSRDGLTLAVTLNQKDPKATQVLFVNTLNFVTLCGSLKGCSNKNPMVPATLVRSYWVGDISWTHDSLFLACMLKRGSLVLLTCQGELLTLITRGCSVEFGPAEFIPLHPLITYRPPQCTFQGSTHSVDSSASASDPMRQRFSVKTHSRLPYLVASDGYMVTTLRFLDSLSPSVLLRALLLDATQRLEKAYRGVALSEV</sequence>
<dbReference type="OMA" id="WEYLEFR"/>
<accession>G1QAA3</accession>
<dbReference type="PANTHER" id="PTHR14492">
    <property type="entry name" value="JBTS17"/>
    <property type="match status" value="1"/>
</dbReference>
<dbReference type="InterPro" id="IPR028236">
    <property type="entry name" value="CPLANE1"/>
</dbReference>
<dbReference type="Proteomes" id="UP000001074">
    <property type="component" value="Unassembled WGS sequence"/>
</dbReference>
<dbReference type="Ensembl" id="ENSMLUT00000025715.1">
    <property type="protein sequence ID" value="ENSMLUP00000020636.1"/>
    <property type="gene ID" value="ENSMLUG00000029621.1"/>
</dbReference>
<protein>
    <submittedName>
        <fullName evidence="1">Uncharacterized protein</fullName>
    </submittedName>
</protein>
<dbReference type="AlphaFoldDB" id="G1QAA3"/>
<dbReference type="EMBL" id="AAPE02020437">
    <property type="status" value="NOT_ANNOTATED_CDS"/>
    <property type="molecule type" value="Genomic_DNA"/>
</dbReference>
<dbReference type="PANTHER" id="PTHR14492:SF4">
    <property type="entry name" value="CILIOGENESIS AND PLANAR POLARITY EFFECTOR 1"/>
    <property type="match status" value="1"/>
</dbReference>
<dbReference type="SUPFAM" id="SSF50978">
    <property type="entry name" value="WD40 repeat-like"/>
    <property type="match status" value="1"/>
</dbReference>
<organism evidence="1 2">
    <name type="scientific">Myotis lucifugus</name>
    <name type="common">Little brown bat</name>
    <dbReference type="NCBI Taxonomy" id="59463"/>
    <lineage>
        <taxon>Eukaryota</taxon>
        <taxon>Metazoa</taxon>
        <taxon>Chordata</taxon>
        <taxon>Craniata</taxon>
        <taxon>Vertebrata</taxon>
        <taxon>Euteleostomi</taxon>
        <taxon>Mammalia</taxon>
        <taxon>Eutheria</taxon>
        <taxon>Laurasiatheria</taxon>
        <taxon>Chiroptera</taxon>
        <taxon>Yangochiroptera</taxon>
        <taxon>Vespertilionidae</taxon>
        <taxon>Myotis</taxon>
    </lineage>
</organism>
<evidence type="ECO:0000313" key="1">
    <source>
        <dbReference type="Ensembl" id="ENSMLUP00000020636.1"/>
    </source>
</evidence>
<dbReference type="HOGENOM" id="CLU_736183_0_0_1"/>
<dbReference type="InParanoid" id="G1QAA3"/>
<dbReference type="STRING" id="59463.ENSMLUP00000020636"/>
<dbReference type="GO" id="GO:0035869">
    <property type="term" value="C:ciliary transition zone"/>
    <property type="evidence" value="ECO:0007669"/>
    <property type="project" value="TreeGrafter"/>
</dbReference>
<name>G1QAA3_MYOLU</name>
<reference evidence="1" key="3">
    <citation type="submission" date="2025-09" db="UniProtKB">
        <authorList>
            <consortium name="Ensembl"/>
        </authorList>
    </citation>
    <scope>IDENTIFICATION</scope>
</reference>